<evidence type="ECO:0000313" key="7">
    <source>
        <dbReference type="Proteomes" id="UP000596902"/>
    </source>
</evidence>
<dbReference type="Pfam" id="PF01753">
    <property type="entry name" value="zf-MYND"/>
    <property type="match status" value="1"/>
</dbReference>
<dbReference type="InterPro" id="IPR002893">
    <property type="entry name" value="Znf_MYND"/>
</dbReference>
<keyword evidence="1" id="KW-0479">Metal-binding</keyword>
<gene>
    <name evidence="6" type="ORF">GT037_002040</name>
</gene>
<dbReference type="Proteomes" id="UP000596902">
    <property type="component" value="Unassembled WGS sequence"/>
</dbReference>
<evidence type="ECO:0000259" key="5">
    <source>
        <dbReference type="PROSITE" id="PS50865"/>
    </source>
</evidence>
<accession>A0A8H7EJJ8</accession>
<reference evidence="6" key="1">
    <citation type="submission" date="2020-01" db="EMBL/GenBank/DDBJ databases">
        <authorList>
            <person name="Feng Z.H.Z."/>
        </authorList>
    </citation>
    <scope>NUCLEOTIDE SEQUENCE</scope>
    <source>
        <strain evidence="6">CBS107.38</strain>
    </source>
</reference>
<name>A0A8H7EJJ8_9PLEO</name>
<keyword evidence="3" id="KW-0862">Zinc</keyword>
<dbReference type="PROSITE" id="PS50865">
    <property type="entry name" value="ZF_MYND_2"/>
    <property type="match status" value="1"/>
</dbReference>
<reference evidence="6" key="2">
    <citation type="submission" date="2020-08" db="EMBL/GenBank/DDBJ databases">
        <title>Draft Genome Sequence of Cumin Blight Pathogen Alternaria burnsii.</title>
        <authorList>
            <person name="Feng Z."/>
        </authorList>
    </citation>
    <scope>NUCLEOTIDE SEQUENCE</scope>
    <source>
        <strain evidence="6">CBS107.38</strain>
    </source>
</reference>
<evidence type="ECO:0000256" key="1">
    <source>
        <dbReference type="ARBA" id="ARBA00022723"/>
    </source>
</evidence>
<evidence type="ECO:0000256" key="2">
    <source>
        <dbReference type="ARBA" id="ARBA00022771"/>
    </source>
</evidence>
<dbReference type="GeneID" id="62200265"/>
<comment type="caution">
    <text evidence="6">The sequence shown here is derived from an EMBL/GenBank/DDBJ whole genome shotgun (WGS) entry which is preliminary data.</text>
</comment>
<dbReference type="SUPFAM" id="SSF144232">
    <property type="entry name" value="HIT/MYND zinc finger-like"/>
    <property type="match status" value="1"/>
</dbReference>
<dbReference type="PROSITE" id="PS01360">
    <property type="entry name" value="ZF_MYND_1"/>
    <property type="match status" value="1"/>
</dbReference>
<dbReference type="AlphaFoldDB" id="A0A8H7EJJ8"/>
<dbReference type="RefSeq" id="XP_038790379.1">
    <property type="nucleotide sequence ID" value="XM_038927087.1"/>
</dbReference>
<evidence type="ECO:0000256" key="4">
    <source>
        <dbReference type="PROSITE-ProRule" id="PRU00134"/>
    </source>
</evidence>
<evidence type="ECO:0000313" key="6">
    <source>
        <dbReference type="EMBL" id="KAF7680389.1"/>
    </source>
</evidence>
<feature type="domain" description="MYND-type" evidence="5">
    <location>
        <begin position="6"/>
        <end position="42"/>
    </location>
</feature>
<evidence type="ECO:0000256" key="3">
    <source>
        <dbReference type="ARBA" id="ARBA00022833"/>
    </source>
</evidence>
<dbReference type="GO" id="GO:0008270">
    <property type="term" value="F:zinc ion binding"/>
    <property type="evidence" value="ECO:0007669"/>
    <property type="project" value="UniProtKB-KW"/>
</dbReference>
<sequence length="77" mass="8833">MSQEYCGVCPKPSTEKCANCLNMPYCSRVCRKKDAENHAPLCSTILGNHTSFRPYPSHYRCIFFPADGTEPRFVWLK</sequence>
<keyword evidence="2 4" id="KW-0863">Zinc-finger</keyword>
<dbReference type="EMBL" id="JAAABM010000002">
    <property type="protein sequence ID" value="KAF7680389.1"/>
    <property type="molecule type" value="Genomic_DNA"/>
</dbReference>
<organism evidence="6 7">
    <name type="scientific">Alternaria burnsii</name>
    <dbReference type="NCBI Taxonomy" id="1187904"/>
    <lineage>
        <taxon>Eukaryota</taxon>
        <taxon>Fungi</taxon>
        <taxon>Dikarya</taxon>
        <taxon>Ascomycota</taxon>
        <taxon>Pezizomycotina</taxon>
        <taxon>Dothideomycetes</taxon>
        <taxon>Pleosporomycetidae</taxon>
        <taxon>Pleosporales</taxon>
        <taxon>Pleosporineae</taxon>
        <taxon>Pleosporaceae</taxon>
        <taxon>Alternaria</taxon>
        <taxon>Alternaria sect. Alternaria</taxon>
    </lineage>
</organism>
<dbReference type="Gene3D" id="6.10.140.2220">
    <property type="match status" value="1"/>
</dbReference>
<protein>
    <recommendedName>
        <fullName evidence="5">MYND-type domain-containing protein</fullName>
    </recommendedName>
</protein>
<proteinExistence type="predicted"/>
<keyword evidence="7" id="KW-1185">Reference proteome</keyword>